<organism evidence="2 3">
    <name type="scientific">Calidithermus roseus</name>
    <dbReference type="NCBI Taxonomy" id="1644118"/>
    <lineage>
        <taxon>Bacteria</taxon>
        <taxon>Thermotogati</taxon>
        <taxon>Deinococcota</taxon>
        <taxon>Deinococci</taxon>
        <taxon>Thermales</taxon>
        <taxon>Thermaceae</taxon>
        <taxon>Calidithermus</taxon>
    </lineage>
</organism>
<evidence type="ECO:0000313" key="2">
    <source>
        <dbReference type="EMBL" id="RIH85230.1"/>
    </source>
</evidence>
<evidence type="ECO:0000259" key="1">
    <source>
        <dbReference type="Pfam" id="PF04717"/>
    </source>
</evidence>
<accession>A0A399EP45</accession>
<name>A0A399EP45_9DEIN</name>
<evidence type="ECO:0000313" key="3">
    <source>
        <dbReference type="Proteomes" id="UP000265341"/>
    </source>
</evidence>
<reference evidence="2 3" key="1">
    <citation type="submission" date="2018-08" db="EMBL/GenBank/DDBJ databases">
        <title>Meiothermus roseus NBRC 110900 genome sequencing project.</title>
        <authorList>
            <person name="Da Costa M.S."/>
            <person name="Albuquerque L."/>
            <person name="Raposo P."/>
            <person name="Froufe H.J.C."/>
            <person name="Barroso C.S."/>
            <person name="Egas C."/>
        </authorList>
    </citation>
    <scope>NUCLEOTIDE SEQUENCE [LARGE SCALE GENOMIC DNA]</scope>
    <source>
        <strain evidence="2 3">NBRC 110900</strain>
    </source>
</reference>
<dbReference type="OrthoDB" id="141597at2"/>
<protein>
    <submittedName>
        <fullName evidence="2">Rhs element Vgr protein</fullName>
    </submittedName>
</protein>
<dbReference type="InterPro" id="IPR047702">
    <property type="entry name" value="VgrG-rel"/>
</dbReference>
<comment type="caution">
    <text evidence="2">The sequence shown here is derived from an EMBL/GenBank/DDBJ whole genome shotgun (WGS) entry which is preliminary data.</text>
</comment>
<dbReference type="InterPro" id="IPR037026">
    <property type="entry name" value="Vgr_OB-fold_dom_sf"/>
</dbReference>
<dbReference type="NCBIfam" id="NF033848">
    <property type="entry name" value="VgrG_rel"/>
    <property type="match status" value="1"/>
</dbReference>
<dbReference type="InterPro" id="IPR006531">
    <property type="entry name" value="Gp5/Vgr_OB"/>
</dbReference>
<dbReference type="SUPFAM" id="SSF69255">
    <property type="entry name" value="gp5 N-terminal domain-like"/>
    <property type="match status" value="1"/>
</dbReference>
<dbReference type="Pfam" id="PF05954">
    <property type="entry name" value="Phage_GPD"/>
    <property type="match status" value="1"/>
</dbReference>
<keyword evidence="3" id="KW-1185">Reference proteome</keyword>
<dbReference type="Pfam" id="PF04717">
    <property type="entry name" value="Phage_base_V"/>
    <property type="match status" value="1"/>
</dbReference>
<dbReference type="SUPFAM" id="SSF69279">
    <property type="entry name" value="Phage tail proteins"/>
    <property type="match status" value="1"/>
</dbReference>
<dbReference type="EMBL" id="QWLA01000045">
    <property type="protein sequence ID" value="RIH85230.1"/>
    <property type="molecule type" value="Genomic_DNA"/>
</dbReference>
<dbReference type="Gene3D" id="4.10.220.110">
    <property type="match status" value="1"/>
</dbReference>
<dbReference type="Gene3D" id="3.55.50.10">
    <property type="entry name" value="Baseplate protein-like domains"/>
    <property type="match status" value="1"/>
</dbReference>
<feature type="domain" description="Gp5/Type VI secretion system Vgr protein OB-fold" evidence="1">
    <location>
        <begin position="373"/>
        <end position="446"/>
    </location>
</feature>
<dbReference type="Proteomes" id="UP000265341">
    <property type="component" value="Unassembled WGS sequence"/>
</dbReference>
<proteinExistence type="predicted"/>
<dbReference type="RefSeq" id="WP_147371632.1">
    <property type="nucleotide sequence ID" value="NZ_QWLA01000045.1"/>
</dbReference>
<dbReference type="Gene3D" id="2.30.110.50">
    <property type="match status" value="1"/>
</dbReference>
<gene>
    <name evidence="2" type="ORF">Mrose_02288</name>
</gene>
<dbReference type="AlphaFoldDB" id="A0A399EP45"/>
<dbReference type="Gene3D" id="2.40.50.230">
    <property type="entry name" value="Gp5 N-terminal domain"/>
    <property type="match status" value="1"/>
</dbReference>
<sequence length="565" mass="61085">MSKLHEHLSDLAVCLGGQDAPAELMNALWEATVENTVHLPDVATLVIHDPALRWTDSELFEPGTEVVLTSQSGSVKATIFEGEVVEVEPEYAGASPRLVVRALDRLHRLARGRHVRRFANVTDGDIVRQIGQQAGLSQVEVGPQADAQVYEWVFQDNETNLAFLQRRAAALGYVVYVRGKTLHFGPPQGDKASLELKWGESLAEFRPRLTTLEQPSEVVVRGWDLDKKEAVIGKARAGEFKPRVGESGEGGEKAARAFGDASQLVECRPVRSQKEAQLLAEAAANKQSGRFIQAEGSCGGNPAIVAGARIRISNVGRRFSGEYVVTTALHAYAQHSGKSRYTTHFTVSANYPVTLLGLLRGAEDSPRRIGLSVGVVTNNDDPKGLGRVKVKYPALSDEAESDWARVLSVGGGKERGVEFLPEVNDEVLVAFELGDVNHPYVLGGLWNGVDVPPKKSSALVANGKVKQRLIRSRTGHTVILDDSDDTPGITIHDGNGNRIHLDTKKDTLTVEVRGDVRVKAQGNATVQAQQDLELEGTNVKVVAKANLKLEGSAMVEVKGGVIKLN</sequence>